<accession>A0A8R7Q1Y7</accession>
<organism evidence="2 3">
    <name type="scientific">Triticum urartu</name>
    <name type="common">Red wild einkorn</name>
    <name type="synonym">Crithodium urartu</name>
    <dbReference type="NCBI Taxonomy" id="4572"/>
    <lineage>
        <taxon>Eukaryota</taxon>
        <taxon>Viridiplantae</taxon>
        <taxon>Streptophyta</taxon>
        <taxon>Embryophyta</taxon>
        <taxon>Tracheophyta</taxon>
        <taxon>Spermatophyta</taxon>
        <taxon>Magnoliopsida</taxon>
        <taxon>Liliopsida</taxon>
        <taxon>Poales</taxon>
        <taxon>Poaceae</taxon>
        <taxon>BOP clade</taxon>
        <taxon>Pooideae</taxon>
        <taxon>Triticodae</taxon>
        <taxon>Triticeae</taxon>
        <taxon>Triticinae</taxon>
        <taxon>Triticum</taxon>
    </lineage>
</organism>
<dbReference type="Gramene" id="TuG1812G0400000112.01.T01">
    <property type="protein sequence ID" value="TuG1812G0400000112.01.T01"/>
    <property type="gene ID" value="TuG1812G0400000112.01"/>
</dbReference>
<proteinExistence type="predicted"/>
<sequence length="128" mass="14740">MTYFWSVYAENGAREAGEARTQGSQHWRASSVHPKRRSRRREFFDRVGICSRHVDRQEQELRRAGWHPGRPERPGLVPPVKAQEDGGGCRLIGPSCPGFLLPYCTWTCAMMMMIISFRCRRTAFPLPC</sequence>
<dbReference type="AlphaFoldDB" id="A0A8R7Q1Y7"/>
<dbReference type="EnsemblPlants" id="TuG1812G0400000112.01.T01">
    <property type="protein sequence ID" value="TuG1812G0400000112.01.T01"/>
    <property type="gene ID" value="TuG1812G0400000112.01"/>
</dbReference>
<protein>
    <submittedName>
        <fullName evidence="2">Uncharacterized protein</fullName>
    </submittedName>
</protein>
<evidence type="ECO:0000313" key="2">
    <source>
        <dbReference type="EnsemblPlants" id="TuG1812G0400000112.01.T01"/>
    </source>
</evidence>
<feature type="region of interest" description="Disordered" evidence="1">
    <location>
        <begin position="61"/>
        <end position="84"/>
    </location>
</feature>
<reference evidence="2" key="3">
    <citation type="submission" date="2022-06" db="UniProtKB">
        <authorList>
            <consortium name="EnsemblPlants"/>
        </authorList>
    </citation>
    <scope>IDENTIFICATION</scope>
</reference>
<reference evidence="2" key="2">
    <citation type="submission" date="2018-03" db="EMBL/GenBank/DDBJ databases">
        <title>The Triticum urartu genome reveals the dynamic nature of wheat genome evolution.</title>
        <authorList>
            <person name="Ling H."/>
            <person name="Ma B."/>
            <person name="Shi X."/>
            <person name="Liu H."/>
            <person name="Dong L."/>
            <person name="Sun H."/>
            <person name="Cao Y."/>
            <person name="Gao Q."/>
            <person name="Zheng S."/>
            <person name="Li Y."/>
            <person name="Yu Y."/>
            <person name="Du H."/>
            <person name="Qi M."/>
            <person name="Li Y."/>
            <person name="Yu H."/>
            <person name="Cui Y."/>
            <person name="Wang N."/>
            <person name="Chen C."/>
            <person name="Wu H."/>
            <person name="Zhao Y."/>
            <person name="Zhang J."/>
            <person name="Li Y."/>
            <person name="Zhou W."/>
            <person name="Zhang B."/>
            <person name="Hu W."/>
            <person name="Eijk M."/>
            <person name="Tang J."/>
            <person name="Witsenboer H."/>
            <person name="Zhao S."/>
            <person name="Li Z."/>
            <person name="Zhang A."/>
            <person name="Wang D."/>
            <person name="Liang C."/>
        </authorList>
    </citation>
    <scope>NUCLEOTIDE SEQUENCE [LARGE SCALE GENOMIC DNA]</scope>
    <source>
        <strain evidence="2">cv. G1812</strain>
    </source>
</reference>
<keyword evidence="3" id="KW-1185">Reference proteome</keyword>
<reference evidence="3" key="1">
    <citation type="journal article" date="2013" name="Nature">
        <title>Draft genome of the wheat A-genome progenitor Triticum urartu.</title>
        <authorList>
            <person name="Ling H.Q."/>
            <person name="Zhao S."/>
            <person name="Liu D."/>
            <person name="Wang J."/>
            <person name="Sun H."/>
            <person name="Zhang C."/>
            <person name="Fan H."/>
            <person name="Li D."/>
            <person name="Dong L."/>
            <person name="Tao Y."/>
            <person name="Gao C."/>
            <person name="Wu H."/>
            <person name="Li Y."/>
            <person name="Cui Y."/>
            <person name="Guo X."/>
            <person name="Zheng S."/>
            <person name="Wang B."/>
            <person name="Yu K."/>
            <person name="Liang Q."/>
            <person name="Yang W."/>
            <person name="Lou X."/>
            <person name="Chen J."/>
            <person name="Feng M."/>
            <person name="Jian J."/>
            <person name="Zhang X."/>
            <person name="Luo G."/>
            <person name="Jiang Y."/>
            <person name="Liu J."/>
            <person name="Wang Z."/>
            <person name="Sha Y."/>
            <person name="Zhang B."/>
            <person name="Wu H."/>
            <person name="Tang D."/>
            <person name="Shen Q."/>
            <person name="Xue P."/>
            <person name="Zou S."/>
            <person name="Wang X."/>
            <person name="Liu X."/>
            <person name="Wang F."/>
            <person name="Yang Y."/>
            <person name="An X."/>
            <person name="Dong Z."/>
            <person name="Zhang K."/>
            <person name="Zhang X."/>
            <person name="Luo M.C."/>
            <person name="Dvorak J."/>
            <person name="Tong Y."/>
            <person name="Wang J."/>
            <person name="Yang H."/>
            <person name="Li Z."/>
            <person name="Wang D."/>
            <person name="Zhang A."/>
            <person name="Wang J."/>
        </authorList>
    </citation>
    <scope>NUCLEOTIDE SEQUENCE</scope>
    <source>
        <strain evidence="3">cv. G1812</strain>
    </source>
</reference>
<evidence type="ECO:0000313" key="3">
    <source>
        <dbReference type="Proteomes" id="UP000015106"/>
    </source>
</evidence>
<name>A0A8R7Q1Y7_TRIUA</name>
<feature type="region of interest" description="Disordered" evidence="1">
    <location>
        <begin position="15"/>
        <end position="34"/>
    </location>
</feature>
<dbReference type="Proteomes" id="UP000015106">
    <property type="component" value="Chromosome 4"/>
</dbReference>
<evidence type="ECO:0000256" key="1">
    <source>
        <dbReference type="SAM" id="MobiDB-lite"/>
    </source>
</evidence>
<feature type="compositionally biased region" description="Basic and acidic residues" evidence="1">
    <location>
        <begin position="61"/>
        <end position="73"/>
    </location>
</feature>